<protein>
    <recommendedName>
        <fullName evidence="3">SnoaL-like domain-containing protein</fullName>
    </recommendedName>
</protein>
<dbReference type="Gene3D" id="3.10.450.50">
    <property type="match status" value="1"/>
</dbReference>
<name>A0ABS7UHJ2_9ACTN</name>
<dbReference type="SUPFAM" id="SSF54427">
    <property type="entry name" value="NTF2-like"/>
    <property type="match status" value="1"/>
</dbReference>
<accession>A0ABS7UHJ2</accession>
<keyword evidence="2" id="KW-1185">Reference proteome</keyword>
<evidence type="ECO:0000313" key="1">
    <source>
        <dbReference type="EMBL" id="MBZ5740347.1"/>
    </source>
</evidence>
<dbReference type="InterPro" id="IPR032710">
    <property type="entry name" value="NTF2-like_dom_sf"/>
</dbReference>
<organism evidence="1 2">
    <name type="scientific">Nocardioides mangrovi</name>
    <dbReference type="NCBI Taxonomy" id="2874580"/>
    <lineage>
        <taxon>Bacteria</taxon>
        <taxon>Bacillati</taxon>
        <taxon>Actinomycetota</taxon>
        <taxon>Actinomycetes</taxon>
        <taxon>Propionibacteriales</taxon>
        <taxon>Nocardioidaceae</taxon>
        <taxon>Nocardioides</taxon>
    </lineage>
</organism>
<proteinExistence type="predicted"/>
<sequence length="143" mass="15224">MHLLLALALLLDPTPATRPEVAAADVLHAWDVRRSAAWSAGDVAGLRALYLPGSAAGRADVAMLRAWRARGLRVEGMQTQLLSVSVRSRTRERFVVDVVDRVVVGSVVPSGDALPADRPTAHTLVLRRVSGEWLVASVASAVS</sequence>
<dbReference type="RefSeq" id="WP_224124707.1">
    <property type="nucleotide sequence ID" value="NZ_JAIQZJ010000013.1"/>
</dbReference>
<evidence type="ECO:0000313" key="2">
    <source>
        <dbReference type="Proteomes" id="UP000780875"/>
    </source>
</evidence>
<dbReference type="Proteomes" id="UP000780875">
    <property type="component" value="Unassembled WGS sequence"/>
</dbReference>
<evidence type="ECO:0008006" key="3">
    <source>
        <dbReference type="Google" id="ProtNLM"/>
    </source>
</evidence>
<dbReference type="EMBL" id="JAIQZJ010000013">
    <property type="protein sequence ID" value="MBZ5740347.1"/>
    <property type="molecule type" value="Genomic_DNA"/>
</dbReference>
<reference evidence="1 2" key="1">
    <citation type="submission" date="2021-09" db="EMBL/GenBank/DDBJ databases">
        <title>Whole genome sequence of Nocardioides sp. GBK3QG-3.</title>
        <authorList>
            <person name="Tuo L."/>
        </authorList>
    </citation>
    <scope>NUCLEOTIDE SEQUENCE [LARGE SCALE GENOMIC DNA]</scope>
    <source>
        <strain evidence="1 2">GBK3QG-3</strain>
    </source>
</reference>
<comment type="caution">
    <text evidence="1">The sequence shown here is derived from an EMBL/GenBank/DDBJ whole genome shotgun (WGS) entry which is preliminary data.</text>
</comment>
<gene>
    <name evidence="1" type="ORF">K8U61_19390</name>
</gene>